<dbReference type="EMBL" id="BARS01000656">
    <property type="protein sequence ID" value="GAF80643.1"/>
    <property type="molecule type" value="Genomic_DNA"/>
</dbReference>
<protein>
    <submittedName>
        <fullName evidence="1">Uncharacterized protein</fullName>
    </submittedName>
</protein>
<evidence type="ECO:0000313" key="1">
    <source>
        <dbReference type="EMBL" id="GAF80643.1"/>
    </source>
</evidence>
<name>X0SHV7_9ZZZZ</name>
<gene>
    <name evidence="1" type="ORF">S01H1_01500</name>
</gene>
<reference evidence="1" key="1">
    <citation type="journal article" date="2014" name="Front. Microbiol.">
        <title>High frequency of phylogenetically diverse reductive dehalogenase-homologous genes in deep subseafloor sedimentary metagenomes.</title>
        <authorList>
            <person name="Kawai M."/>
            <person name="Futagami T."/>
            <person name="Toyoda A."/>
            <person name="Takaki Y."/>
            <person name="Nishi S."/>
            <person name="Hori S."/>
            <person name="Arai W."/>
            <person name="Tsubouchi T."/>
            <person name="Morono Y."/>
            <person name="Uchiyama I."/>
            <person name="Ito T."/>
            <person name="Fujiyama A."/>
            <person name="Inagaki F."/>
            <person name="Takami H."/>
        </authorList>
    </citation>
    <scope>NUCLEOTIDE SEQUENCE</scope>
    <source>
        <strain evidence="1">Expedition CK06-06</strain>
    </source>
</reference>
<sequence length="70" mass="8448">MIFVYYILYLVVVKDSGNPTQIQCNTRYNRPSDNLHDHLKILTCFVFFDQKMDTFHLRQDNSIVFVRVYI</sequence>
<organism evidence="1">
    <name type="scientific">marine sediment metagenome</name>
    <dbReference type="NCBI Taxonomy" id="412755"/>
    <lineage>
        <taxon>unclassified sequences</taxon>
        <taxon>metagenomes</taxon>
        <taxon>ecological metagenomes</taxon>
    </lineage>
</organism>
<comment type="caution">
    <text evidence="1">The sequence shown here is derived from an EMBL/GenBank/DDBJ whole genome shotgun (WGS) entry which is preliminary data.</text>
</comment>
<accession>X0SHV7</accession>
<proteinExistence type="predicted"/>
<dbReference type="AlphaFoldDB" id="X0SHV7"/>